<proteinExistence type="predicted"/>
<organism evidence="1 2">
    <name type="scientific">Hygrophoropsis aurantiaca</name>
    <dbReference type="NCBI Taxonomy" id="72124"/>
    <lineage>
        <taxon>Eukaryota</taxon>
        <taxon>Fungi</taxon>
        <taxon>Dikarya</taxon>
        <taxon>Basidiomycota</taxon>
        <taxon>Agaricomycotina</taxon>
        <taxon>Agaricomycetes</taxon>
        <taxon>Agaricomycetidae</taxon>
        <taxon>Boletales</taxon>
        <taxon>Coniophorineae</taxon>
        <taxon>Hygrophoropsidaceae</taxon>
        <taxon>Hygrophoropsis</taxon>
    </lineage>
</organism>
<gene>
    <name evidence="1" type="ORF">BJ138DRAFT_1116942</name>
</gene>
<keyword evidence="2" id="KW-1185">Reference proteome</keyword>
<dbReference type="EMBL" id="MU267934">
    <property type="protein sequence ID" value="KAH7907142.1"/>
    <property type="molecule type" value="Genomic_DNA"/>
</dbReference>
<comment type="caution">
    <text evidence="1">The sequence shown here is derived from an EMBL/GenBank/DDBJ whole genome shotgun (WGS) entry which is preliminary data.</text>
</comment>
<evidence type="ECO:0000313" key="1">
    <source>
        <dbReference type="EMBL" id="KAH7907142.1"/>
    </source>
</evidence>
<sequence>MGVILIGAFVMVYLFGIVTVQTYRYYRKYTGDFLGLKVMVASVWILLLGHLISAAIGVYTIAVLNFGQISVEDLVTLPMPMGFASSILFSALPAPITQGYFAYRIHVISKRIYIPALSWLVSLMRLIGSFAIGSHVIKNKNSLQTVLAEFPWLVEGIFMLGAVGDTLIALTMCYYLKHERSSALAPTAKILNRLMRYTIETGSLTSVVGLTVVICFKTMDNLAWFGMYLIVAEVYANTLLANLNARKPHPNNDEKDHGSPHLTFLANIEARNSRFERGLARLGPQRSSKDGTGSGTPDYTRDGMSLTPSTPPEHGIVIEVCQTKLVVRDAHEASEEHMHSVGSFV</sequence>
<reference evidence="1" key="1">
    <citation type="journal article" date="2021" name="New Phytol.">
        <title>Evolutionary innovations through gain and loss of genes in the ectomycorrhizal Boletales.</title>
        <authorList>
            <person name="Wu G."/>
            <person name="Miyauchi S."/>
            <person name="Morin E."/>
            <person name="Kuo A."/>
            <person name="Drula E."/>
            <person name="Varga T."/>
            <person name="Kohler A."/>
            <person name="Feng B."/>
            <person name="Cao Y."/>
            <person name="Lipzen A."/>
            <person name="Daum C."/>
            <person name="Hundley H."/>
            <person name="Pangilinan J."/>
            <person name="Johnson J."/>
            <person name="Barry K."/>
            <person name="LaButti K."/>
            <person name="Ng V."/>
            <person name="Ahrendt S."/>
            <person name="Min B."/>
            <person name="Choi I.G."/>
            <person name="Park H."/>
            <person name="Plett J.M."/>
            <person name="Magnuson J."/>
            <person name="Spatafora J.W."/>
            <person name="Nagy L.G."/>
            <person name="Henrissat B."/>
            <person name="Grigoriev I.V."/>
            <person name="Yang Z.L."/>
            <person name="Xu J."/>
            <person name="Martin F.M."/>
        </authorList>
    </citation>
    <scope>NUCLEOTIDE SEQUENCE</scope>
    <source>
        <strain evidence="1">ATCC 28755</strain>
    </source>
</reference>
<accession>A0ACB8A350</accession>
<protein>
    <submittedName>
        <fullName evidence="1">Uncharacterized protein</fullName>
    </submittedName>
</protein>
<evidence type="ECO:0000313" key="2">
    <source>
        <dbReference type="Proteomes" id="UP000790377"/>
    </source>
</evidence>
<dbReference type="Proteomes" id="UP000790377">
    <property type="component" value="Unassembled WGS sequence"/>
</dbReference>
<name>A0ACB8A350_9AGAM</name>